<dbReference type="EMBL" id="LAZR01034444">
    <property type="protein sequence ID" value="KKL45284.1"/>
    <property type="molecule type" value="Genomic_DNA"/>
</dbReference>
<dbReference type="SUPFAM" id="SSF52540">
    <property type="entry name" value="P-loop containing nucleoside triphosphate hydrolases"/>
    <property type="match status" value="1"/>
</dbReference>
<dbReference type="AlphaFoldDB" id="A0A0F9C813"/>
<feature type="non-terminal residue" evidence="2">
    <location>
        <position position="552"/>
    </location>
</feature>
<dbReference type="GO" id="GO:0043138">
    <property type="term" value="F:3'-5' DNA helicase activity"/>
    <property type="evidence" value="ECO:0007669"/>
    <property type="project" value="TreeGrafter"/>
</dbReference>
<organism evidence="2">
    <name type="scientific">marine sediment metagenome</name>
    <dbReference type="NCBI Taxonomy" id="412755"/>
    <lineage>
        <taxon>unclassified sequences</taxon>
        <taxon>metagenomes</taxon>
        <taxon>ecological metagenomes</taxon>
    </lineage>
</organism>
<dbReference type="InterPro" id="IPR027417">
    <property type="entry name" value="P-loop_NTPase"/>
</dbReference>
<evidence type="ECO:0000313" key="2">
    <source>
        <dbReference type="EMBL" id="KKL45284.1"/>
    </source>
</evidence>
<dbReference type="Gene3D" id="3.40.50.300">
    <property type="entry name" value="P-loop containing nucleotide triphosphate hydrolases"/>
    <property type="match status" value="2"/>
</dbReference>
<feature type="domain" description="UvrD-like helicase C-terminal" evidence="1">
    <location>
        <begin position="431"/>
        <end position="481"/>
    </location>
</feature>
<dbReference type="GO" id="GO:0003677">
    <property type="term" value="F:DNA binding"/>
    <property type="evidence" value="ECO:0007669"/>
    <property type="project" value="InterPro"/>
</dbReference>
<feature type="non-terminal residue" evidence="2">
    <location>
        <position position="1"/>
    </location>
</feature>
<reference evidence="2" key="1">
    <citation type="journal article" date="2015" name="Nature">
        <title>Complex archaea that bridge the gap between prokaryotes and eukaryotes.</title>
        <authorList>
            <person name="Spang A."/>
            <person name="Saw J.H."/>
            <person name="Jorgensen S.L."/>
            <person name="Zaremba-Niedzwiedzka K."/>
            <person name="Martijn J."/>
            <person name="Lind A.E."/>
            <person name="van Eijk R."/>
            <person name="Schleper C."/>
            <person name="Guy L."/>
            <person name="Ettema T.J."/>
        </authorList>
    </citation>
    <scope>NUCLEOTIDE SEQUENCE</scope>
</reference>
<dbReference type="PANTHER" id="PTHR11070:SF2">
    <property type="entry name" value="ATP-DEPENDENT DNA HELICASE SRS2"/>
    <property type="match status" value="1"/>
</dbReference>
<accession>A0A0F9C813</accession>
<sequence length="552" mass="64032">ENRNKAADFIIKQKGKKGNKSVIYEDLEYQEIRATLEGSKPLKKIKKRDFSEGKTKGNIVNSLEKEIALFDKQQRVFFSKPINGPMRIRGLAGSGKTIILTMKAALLHLANPEAEIVYTFWTKSLYQQIKQWITNFYGQYSNGRKPNWEKLQVLHGWGSKQKDGFYRNTCISNRITPLSFYDVKDYSYPFDEACKRLLKNINLTPKYDYILIDEGQDFPASFIQICNFLSKENKFVLAYDDQQSIFQSKAPNPGDIFGFDENQKPKRNFMVDLILHKVYRNPREVLICAHALGFGIYGEIVQVIEDMAYWEDIGYVVKEGAPISNSLIKVERPEKNSLSFISSNYKPEEIIRVEVCENLDQEIKRLVHLIKEDINNEKLDPDDILVIAVNDFTARLVLQKVSEALENENILCNDIHSDPLNIMNFFIKDRVTLSTIHKAKGNEAFSVYIICVDILFQNTNLTKRNKLFTGITRSKAWVTLMGEGEYAEKCRKEIEEALKNFPTLTFKYPDEEEIKRIKRELSFDSAQKMKMYRLMEELLFKYGDNLSDAEIE</sequence>
<dbReference type="Pfam" id="PF13538">
    <property type="entry name" value="UvrD_C_2"/>
    <property type="match status" value="1"/>
</dbReference>
<dbReference type="InterPro" id="IPR027785">
    <property type="entry name" value="UvrD-like_helicase_C"/>
</dbReference>
<name>A0A0F9C813_9ZZZZ</name>
<dbReference type="InterPro" id="IPR000212">
    <property type="entry name" value="DNA_helicase_UvrD/REP"/>
</dbReference>
<comment type="caution">
    <text evidence="2">The sequence shown here is derived from an EMBL/GenBank/DDBJ whole genome shotgun (WGS) entry which is preliminary data.</text>
</comment>
<gene>
    <name evidence="2" type="ORF">LCGC14_2357220</name>
</gene>
<dbReference type="PANTHER" id="PTHR11070">
    <property type="entry name" value="UVRD / RECB / PCRA DNA HELICASE FAMILY MEMBER"/>
    <property type="match status" value="1"/>
</dbReference>
<dbReference type="GO" id="GO:0005524">
    <property type="term" value="F:ATP binding"/>
    <property type="evidence" value="ECO:0007669"/>
    <property type="project" value="InterPro"/>
</dbReference>
<protein>
    <recommendedName>
        <fullName evidence="1">UvrD-like helicase C-terminal domain-containing protein</fullName>
    </recommendedName>
</protein>
<dbReference type="GO" id="GO:0000725">
    <property type="term" value="P:recombinational repair"/>
    <property type="evidence" value="ECO:0007669"/>
    <property type="project" value="TreeGrafter"/>
</dbReference>
<proteinExistence type="predicted"/>
<evidence type="ECO:0000259" key="1">
    <source>
        <dbReference type="Pfam" id="PF13538"/>
    </source>
</evidence>